<dbReference type="AlphaFoldDB" id="A0A923DXM9"/>
<proteinExistence type="inferred from homology"/>
<organism evidence="3 4">
    <name type="scientific">Pedobacter planticolens</name>
    <dbReference type="NCBI Taxonomy" id="2679964"/>
    <lineage>
        <taxon>Bacteria</taxon>
        <taxon>Pseudomonadati</taxon>
        <taxon>Bacteroidota</taxon>
        <taxon>Sphingobacteriia</taxon>
        <taxon>Sphingobacteriales</taxon>
        <taxon>Sphingobacteriaceae</taxon>
        <taxon>Pedobacter</taxon>
    </lineage>
</organism>
<keyword evidence="4" id="KW-1185">Reference proteome</keyword>
<dbReference type="CDD" id="cd04647">
    <property type="entry name" value="LbH_MAT_like"/>
    <property type="match status" value="1"/>
</dbReference>
<sequence length="166" mass="18793">MLFLHHLIVKLVTLLKNYYWRVLYQTYRKKYNIPTSFWFGGEAIMFYGDGEIEIGEDSYIGRYSSIQASKGYKVKIGRNVAISHYVMIYTENNMADQDFNIKPLKTNKANTTIGDACWIGAKVFIKEGVKIGNNCIIGANSVVVCDIPDHSICGGIPAKIIRQKNL</sequence>
<dbReference type="Gene3D" id="2.160.10.10">
    <property type="entry name" value="Hexapeptide repeat proteins"/>
    <property type="match status" value="1"/>
</dbReference>
<dbReference type="InterPro" id="IPR011004">
    <property type="entry name" value="Trimer_LpxA-like_sf"/>
</dbReference>
<dbReference type="Proteomes" id="UP000601055">
    <property type="component" value="Unassembled WGS sequence"/>
</dbReference>
<dbReference type="InterPro" id="IPR051159">
    <property type="entry name" value="Hexapeptide_acetyltransf"/>
</dbReference>
<dbReference type="InterPro" id="IPR001451">
    <property type="entry name" value="Hexapep"/>
</dbReference>
<accession>A0A923DXM9</accession>
<dbReference type="EMBL" id="WNXD01000002">
    <property type="protein sequence ID" value="MBB2145926.1"/>
    <property type="molecule type" value="Genomic_DNA"/>
</dbReference>
<keyword evidence="2" id="KW-0808">Transferase</keyword>
<dbReference type="GO" id="GO:0005829">
    <property type="term" value="C:cytosol"/>
    <property type="evidence" value="ECO:0007669"/>
    <property type="project" value="TreeGrafter"/>
</dbReference>
<name>A0A923DXM9_9SPHI</name>
<comment type="similarity">
    <text evidence="1">Belongs to the transferase hexapeptide repeat family.</text>
</comment>
<dbReference type="PANTHER" id="PTHR23416">
    <property type="entry name" value="SIALIC ACID SYNTHASE-RELATED"/>
    <property type="match status" value="1"/>
</dbReference>
<gene>
    <name evidence="3" type="ORF">GM921_10540</name>
</gene>
<evidence type="ECO:0000256" key="1">
    <source>
        <dbReference type="ARBA" id="ARBA00007274"/>
    </source>
</evidence>
<dbReference type="Pfam" id="PF00132">
    <property type="entry name" value="Hexapep"/>
    <property type="match status" value="1"/>
</dbReference>
<evidence type="ECO:0000313" key="4">
    <source>
        <dbReference type="Proteomes" id="UP000601055"/>
    </source>
</evidence>
<dbReference type="PANTHER" id="PTHR23416:SF23">
    <property type="entry name" value="ACETYLTRANSFERASE C18B11.09C-RELATED"/>
    <property type="match status" value="1"/>
</dbReference>
<protein>
    <submittedName>
        <fullName evidence="3">Acyltransferase</fullName>
    </submittedName>
</protein>
<comment type="caution">
    <text evidence="3">The sequence shown here is derived from an EMBL/GenBank/DDBJ whole genome shotgun (WGS) entry which is preliminary data.</text>
</comment>
<dbReference type="GO" id="GO:0008374">
    <property type="term" value="F:O-acyltransferase activity"/>
    <property type="evidence" value="ECO:0007669"/>
    <property type="project" value="TreeGrafter"/>
</dbReference>
<dbReference type="SUPFAM" id="SSF51161">
    <property type="entry name" value="Trimeric LpxA-like enzymes"/>
    <property type="match status" value="1"/>
</dbReference>
<evidence type="ECO:0000256" key="2">
    <source>
        <dbReference type="ARBA" id="ARBA00022679"/>
    </source>
</evidence>
<reference evidence="3" key="1">
    <citation type="submission" date="2019-11" db="EMBL/GenBank/DDBJ databases">
        <title>Description of Pedobacter sp. LMG 31464T.</title>
        <authorList>
            <person name="Carlier A."/>
            <person name="Qi S."/>
            <person name="Vandamme P."/>
        </authorList>
    </citation>
    <scope>NUCLEOTIDE SEQUENCE</scope>
    <source>
        <strain evidence="3">LMG 31464</strain>
    </source>
</reference>
<keyword evidence="3" id="KW-0012">Acyltransferase</keyword>
<evidence type="ECO:0000313" key="3">
    <source>
        <dbReference type="EMBL" id="MBB2145926.1"/>
    </source>
</evidence>